<evidence type="ECO:0000313" key="2">
    <source>
        <dbReference type="Proteomes" id="UP000661696"/>
    </source>
</evidence>
<reference evidence="1 2" key="1">
    <citation type="submission" date="2020-12" db="EMBL/GenBank/DDBJ databases">
        <title>Chryseobacterium endoalhailicus sp. nov., isolated from seed of leguminous plant.</title>
        <authorList>
            <person name="Zhang X."/>
        </authorList>
    </citation>
    <scope>NUCLEOTIDE SEQUENCE [LARGE SCALE GENOMIC DNA]</scope>
    <source>
        <strain evidence="1 2">L7</strain>
    </source>
</reference>
<evidence type="ECO:0000313" key="1">
    <source>
        <dbReference type="EMBL" id="MBL1222494.1"/>
    </source>
</evidence>
<sequence length="185" mass="21920">MKNLLLFLTLLLSLIFNAQKIKLSDFKLVAYDIEAKDISILSYSTLDKNGKLNVYLKRYQDTVFYSYQLTNEEIEKVNQLFSGKLQDFVIHKELEKDTYYAGNRNYINFKVKDNNEKLCFIPPFMALRFNEIIDLLKEKIYKQDESARISEFKINFEHIKKDILKQSEIDNYLPPKNNPPLRKAS</sequence>
<keyword evidence="2" id="KW-1185">Reference proteome</keyword>
<protein>
    <submittedName>
        <fullName evidence="1">Uncharacterized protein</fullName>
    </submittedName>
</protein>
<dbReference type="Proteomes" id="UP000661696">
    <property type="component" value="Unassembled WGS sequence"/>
</dbReference>
<name>A0ABS1QIQ5_9FLAO</name>
<organism evidence="1 2">
    <name type="scientific">Chryseobacterium endalhagicum</name>
    <dbReference type="NCBI Taxonomy" id="2797638"/>
    <lineage>
        <taxon>Bacteria</taxon>
        <taxon>Pseudomonadati</taxon>
        <taxon>Bacteroidota</taxon>
        <taxon>Flavobacteriia</taxon>
        <taxon>Flavobacteriales</taxon>
        <taxon>Weeksellaceae</taxon>
        <taxon>Chryseobacterium group</taxon>
        <taxon>Chryseobacterium</taxon>
    </lineage>
</organism>
<dbReference type="RefSeq" id="WP_202092891.1">
    <property type="nucleotide sequence ID" value="NZ_JAELVM010000003.1"/>
</dbReference>
<dbReference type="EMBL" id="JAELVM010000003">
    <property type="protein sequence ID" value="MBL1222494.1"/>
    <property type="molecule type" value="Genomic_DNA"/>
</dbReference>
<accession>A0ABS1QIQ5</accession>
<proteinExistence type="predicted"/>
<gene>
    <name evidence="1" type="ORF">JET18_16700</name>
</gene>
<comment type="caution">
    <text evidence="1">The sequence shown here is derived from an EMBL/GenBank/DDBJ whole genome shotgun (WGS) entry which is preliminary data.</text>
</comment>